<keyword evidence="2" id="KW-1003">Cell membrane</keyword>
<keyword evidence="16" id="KW-1185">Reference proteome</keyword>
<dbReference type="InterPro" id="IPR017896">
    <property type="entry name" value="4Fe4S_Fe-S-bd"/>
</dbReference>
<dbReference type="InterPro" id="IPR050294">
    <property type="entry name" value="RnfB_subfamily"/>
</dbReference>
<dbReference type="Gene3D" id="3.30.70.20">
    <property type="match status" value="1"/>
</dbReference>
<dbReference type="RefSeq" id="WP_089796944.1">
    <property type="nucleotide sequence ID" value="NZ_FPBP01000012.1"/>
</dbReference>
<dbReference type="GO" id="GO:0051539">
    <property type="term" value="F:4 iron, 4 sulfur cluster binding"/>
    <property type="evidence" value="ECO:0007669"/>
    <property type="project" value="UniProtKB-KW"/>
</dbReference>
<dbReference type="STRING" id="463301.SAMN04487955_112101"/>
<evidence type="ECO:0000256" key="3">
    <source>
        <dbReference type="ARBA" id="ARBA00022485"/>
    </source>
</evidence>
<sequence>MSRHLSLIDAIDAELPQTQCGQCGHPGCRPYAEAIAAGGPINECPPGGEATVARLAAVTGRDVVPLAQPAQSPLLARIREAECIGCTKCIQACPVDAILGAAKRMHTVIEAECTGCELCVAPCPVDCIDILPHPGWEDAQSKAERQAYLARRAALGRRRFEARNRRLARQAREKRLERQRRLIRQGSRANRSASGNPFEQRQRRMAIKAAEDAQKRARRQLAHAERQHDEDAMAAARRQLTQASDMLDNARAALDALSSSPTRSPSDSP</sequence>
<evidence type="ECO:0000256" key="4">
    <source>
        <dbReference type="ARBA" id="ARBA00022519"/>
    </source>
</evidence>
<dbReference type="OrthoDB" id="9789936at2"/>
<dbReference type="InterPro" id="IPR010207">
    <property type="entry name" value="Elect_transpt_cplx_RnfB/RsxB"/>
</dbReference>
<keyword evidence="7" id="KW-1278">Translocase</keyword>
<proteinExistence type="predicted"/>
<dbReference type="Gene3D" id="1.10.15.40">
    <property type="entry name" value="Electron transport complex subunit B, putative Fe-S cluster"/>
    <property type="match status" value="1"/>
</dbReference>
<accession>A0A1I7JV44</accession>
<dbReference type="AlphaFoldDB" id="A0A1I7JV44"/>
<name>A0A1I7JV44_9GAMM</name>
<keyword evidence="3" id="KW-0004">4Fe-4S</keyword>
<reference evidence="16" key="1">
    <citation type="submission" date="2016-10" db="EMBL/GenBank/DDBJ databases">
        <authorList>
            <person name="Varghese N."/>
            <person name="Submissions S."/>
        </authorList>
    </citation>
    <scope>NUCLEOTIDE SEQUENCE [LARGE SCALE GENOMIC DNA]</scope>
    <source>
        <strain evidence="16">CGMCC 1.6981</strain>
    </source>
</reference>
<dbReference type="PANTHER" id="PTHR42859">
    <property type="entry name" value="OXIDOREDUCTASE"/>
    <property type="match status" value="1"/>
</dbReference>
<feature type="compositionally biased region" description="Basic and acidic residues" evidence="12">
    <location>
        <begin position="170"/>
        <end position="180"/>
    </location>
</feature>
<dbReference type="Proteomes" id="UP000198693">
    <property type="component" value="Unassembled WGS sequence"/>
</dbReference>
<evidence type="ECO:0000256" key="1">
    <source>
        <dbReference type="ARBA" id="ARBA00022448"/>
    </source>
</evidence>
<keyword evidence="10" id="KW-0411">Iron-sulfur</keyword>
<dbReference type="PROSITE" id="PS00198">
    <property type="entry name" value="4FE4S_FER_1"/>
    <property type="match status" value="1"/>
</dbReference>
<keyword evidence="11" id="KW-0472">Membrane</keyword>
<evidence type="ECO:0000256" key="9">
    <source>
        <dbReference type="ARBA" id="ARBA00023004"/>
    </source>
</evidence>
<evidence type="ECO:0000256" key="8">
    <source>
        <dbReference type="ARBA" id="ARBA00022982"/>
    </source>
</evidence>
<feature type="compositionally biased region" description="Polar residues" evidence="12">
    <location>
        <begin position="187"/>
        <end position="199"/>
    </location>
</feature>
<evidence type="ECO:0000256" key="11">
    <source>
        <dbReference type="ARBA" id="ARBA00023136"/>
    </source>
</evidence>
<keyword evidence="9" id="KW-0408">Iron</keyword>
<dbReference type="PROSITE" id="PS51379">
    <property type="entry name" value="4FE4S_FER_2"/>
    <property type="match status" value="2"/>
</dbReference>
<evidence type="ECO:0000313" key="16">
    <source>
        <dbReference type="Proteomes" id="UP000198693"/>
    </source>
</evidence>
<evidence type="ECO:0000256" key="6">
    <source>
        <dbReference type="ARBA" id="ARBA00022737"/>
    </source>
</evidence>
<keyword evidence="4" id="KW-0997">Cell inner membrane</keyword>
<protein>
    <submittedName>
        <fullName evidence="15">Electron transport complex protein RnfB</fullName>
    </submittedName>
</protein>
<dbReference type="Pfam" id="PF14697">
    <property type="entry name" value="Fer4_21"/>
    <property type="match status" value="1"/>
</dbReference>
<feature type="domain" description="4Fe-4S ferredoxin-type" evidence="13">
    <location>
        <begin position="104"/>
        <end position="133"/>
    </location>
</feature>
<feature type="compositionally biased region" description="Basic and acidic residues" evidence="12">
    <location>
        <begin position="222"/>
        <end position="231"/>
    </location>
</feature>
<dbReference type="PANTHER" id="PTHR42859:SF3">
    <property type="entry name" value="ION-TRANSLOCATING OXIDOREDUCTASE COMPLEX SUBUNIT B"/>
    <property type="match status" value="1"/>
</dbReference>
<evidence type="ECO:0000259" key="14">
    <source>
        <dbReference type="PROSITE" id="PS51656"/>
    </source>
</evidence>
<dbReference type="GO" id="GO:0009055">
    <property type="term" value="F:electron transfer activity"/>
    <property type="evidence" value="ECO:0007669"/>
    <property type="project" value="InterPro"/>
</dbReference>
<dbReference type="PROSITE" id="PS51656">
    <property type="entry name" value="4FE4S"/>
    <property type="match status" value="1"/>
</dbReference>
<feature type="region of interest" description="Disordered" evidence="12">
    <location>
        <begin position="170"/>
        <end position="269"/>
    </location>
</feature>
<dbReference type="NCBIfam" id="TIGR01944">
    <property type="entry name" value="rnfB"/>
    <property type="match status" value="1"/>
</dbReference>
<dbReference type="SUPFAM" id="SSF54862">
    <property type="entry name" value="4Fe-4S ferredoxins"/>
    <property type="match status" value="1"/>
</dbReference>
<evidence type="ECO:0000256" key="2">
    <source>
        <dbReference type="ARBA" id="ARBA00022475"/>
    </source>
</evidence>
<feature type="domain" description="4Fe-4S" evidence="14">
    <location>
        <begin position="3"/>
        <end position="61"/>
    </location>
</feature>
<dbReference type="InterPro" id="IPR017900">
    <property type="entry name" value="4Fe4S_Fe_S_CS"/>
</dbReference>
<keyword evidence="8" id="KW-0249">Electron transport</keyword>
<keyword evidence="6" id="KW-0677">Repeat</keyword>
<keyword evidence="1" id="KW-0813">Transport</keyword>
<dbReference type="Pfam" id="PF04060">
    <property type="entry name" value="FeS"/>
    <property type="match status" value="1"/>
</dbReference>
<evidence type="ECO:0000313" key="15">
    <source>
        <dbReference type="EMBL" id="SFU89043.1"/>
    </source>
</evidence>
<organism evidence="15 16">
    <name type="scientific">Halomonas korlensis</name>
    <dbReference type="NCBI Taxonomy" id="463301"/>
    <lineage>
        <taxon>Bacteria</taxon>
        <taxon>Pseudomonadati</taxon>
        <taxon>Pseudomonadota</taxon>
        <taxon>Gammaproteobacteria</taxon>
        <taxon>Oceanospirillales</taxon>
        <taxon>Halomonadaceae</taxon>
        <taxon>Halomonas</taxon>
    </lineage>
</organism>
<evidence type="ECO:0000256" key="5">
    <source>
        <dbReference type="ARBA" id="ARBA00022723"/>
    </source>
</evidence>
<evidence type="ECO:0000256" key="12">
    <source>
        <dbReference type="SAM" id="MobiDB-lite"/>
    </source>
</evidence>
<gene>
    <name evidence="15" type="ORF">SAMN04487955_112101</name>
</gene>
<dbReference type="GO" id="GO:0046872">
    <property type="term" value="F:metal ion binding"/>
    <property type="evidence" value="ECO:0007669"/>
    <property type="project" value="UniProtKB-KW"/>
</dbReference>
<dbReference type="InterPro" id="IPR007202">
    <property type="entry name" value="4Fe-4S_dom"/>
</dbReference>
<keyword evidence="5" id="KW-0479">Metal-binding</keyword>
<dbReference type="EMBL" id="FPBP01000012">
    <property type="protein sequence ID" value="SFU89043.1"/>
    <property type="molecule type" value="Genomic_DNA"/>
</dbReference>
<evidence type="ECO:0000256" key="10">
    <source>
        <dbReference type="ARBA" id="ARBA00023014"/>
    </source>
</evidence>
<evidence type="ECO:0000259" key="13">
    <source>
        <dbReference type="PROSITE" id="PS51379"/>
    </source>
</evidence>
<evidence type="ECO:0000256" key="7">
    <source>
        <dbReference type="ARBA" id="ARBA00022967"/>
    </source>
</evidence>
<feature type="domain" description="4Fe-4S ferredoxin-type" evidence="13">
    <location>
        <begin position="74"/>
        <end position="103"/>
    </location>
</feature>
<feature type="compositionally biased region" description="Low complexity" evidence="12">
    <location>
        <begin position="258"/>
        <end position="269"/>
    </location>
</feature>